<dbReference type="EMBL" id="CP025583">
    <property type="protein sequence ID" value="AUM72919.1"/>
    <property type="molecule type" value="Genomic_DNA"/>
</dbReference>
<dbReference type="AlphaFoldDB" id="A0A2K9MB90"/>
<dbReference type="RefSeq" id="WP_101498305.1">
    <property type="nucleotide sequence ID" value="NZ_CP025583.1"/>
</dbReference>
<organism evidence="1 2">
    <name type="scientific">Paracoccus jeotgali</name>
    <dbReference type="NCBI Taxonomy" id="2065379"/>
    <lineage>
        <taxon>Bacteria</taxon>
        <taxon>Pseudomonadati</taxon>
        <taxon>Pseudomonadota</taxon>
        <taxon>Alphaproteobacteria</taxon>
        <taxon>Rhodobacterales</taxon>
        <taxon>Paracoccaceae</taxon>
        <taxon>Paracoccus</taxon>
    </lineage>
</organism>
<gene>
    <name evidence="1" type="ORF">CYR75_00105</name>
</gene>
<dbReference type="OrthoDB" id="7220345at2"/>
<accession>A0A2K9MB90</accession>
<evidence type="ECO:0000313" key="1">
    <source>
        <dbReference type="EMBL" id="AUM72919.1"/>
    </source>
</evidence>
<name>A0A2K9MB90_9RHOB</name>
<sequence length="81" mass="8857">MQMEARPSSPIAPPSRRGLSRVEAAGYIGVSPTTFDKMVIAGEMPGPKRVGTRKIWDVRALDLAFDDLPGEDSVPETNDWD</sequence>
<reference evidence="2" key="1">
    <citation type="submission" date="2017-12" db="EMBL/GenBank/DDBJ databases">
        <title>Genomic analysis of Paracoccus sp. CBA4604.</title>
        <authorList>
            <person name="Roh S.W."/>
            <person name="Kim J.Y."/>
            <person name="Kim J.S."/>
        </authorList>
    </citation>
    <scope>NUCLEOTIDE SEQUENCE [LARGE SCALE GENOMIC DNA]</scope>
    <source>
        <strain evidence="2">CBA4604</strain>
    </source>
</reference>
<dbReference type="KEGG" id="paru:CYR75_00105"/>
<keyword evidence="2" id="KW-1185">Reference proteome</keyword>
<dbReference type="Proteomes" id="UP000234882">
    <property type="component" value="Chromosome"/>
</dbReference>
<protein>
    <recommendedName>
        <fullName evidence="3">DNA-binding protein</fullName>
    </recommendedName>
</protein>
<proteinExistence type="predicted"/>
<evidence type="ECO:0008006" key="3">
    <source>
        <dbReference type="Google" id="ProtNLM"/>
    </source>
</evidence>
<evidence type="ECO:0000313" key="2">
    <source>
        <dbReference type="Proteomes" id="UP000234882"/>
    </source>
</evidence>